<protein>
    <submittedName>
        <fullName evidence="1">Uncharacterized protein</fullName>
    </submittedName>
</protein>
<evidence type="ECO:0000313" key="1">
    <source>
        <dbReference type="EMBL" id="KAI4304582.1"/>
    </source>
</evidence>
<organism evidence="1 2">
    <name type="scientific">Melastoma candidum</name>
    <dbReference type="NCBI Taxonomy" id="119954"/>
    <lineage>
        <taxon>Eukaryota</taxon>
        <taxon>Viridiplantae</taxon>
        <taxon>Streptophyta</taxon>
        <taxon>Embryophyta</taxon>
        <taxon>Tracheophyta</taxon>
        <taxon>Spermatophyta</taxon>
        <taxon>Magnoliopsida</taxon>
        <taxon>eudicotyledons</taxon>
        <taxon>Gunneridae</taxon>
        <taxon>Pentapetalae</taxon>
        <taxon>rosids</taxon>
        <taxon>malvids</taxon>
        <taxon>Myrtales</taxon>
        <taxon>Melastomataceae</taxon>
        <taxon>Melastomatoideae</taxon>
        <taxon>Melastomateae</taxon>
        <taxon>Melastoma</taxon>
    </lineage>
</organism>
<evidence type="ECO:0000313" key="2">
    <source>
        <dbReference type="Proteomes" id="UP001057402"/>
    </source>
</evidence>
<sequence length="134" mass="15302">MRLILHLILASTISVGTTSSRVVVPAFLTRHVLIFNNMTDGQSFTVHCKSADDDLGVHNVGQGQLYQFKFHSNFFGTTLFYCSFRVGSIGGVFDVFKNKRDIKRCPEFCKWYVVGTGVQGYREDDVEDIYYHFK</sequence>
<name>A0ACB9L5C7_9MYRT</name>
<keyword evidence="2" id="KW-1185">Reference proteome</keyword>
<comment type="caution">
    <text evidence="1">The sequence shown here is derived from an EMBL/GenBank/DDBJ whole genome shotgun (WGS) entry which is preliminary data.</text>
</comment>
<gene>
    <name evidence="1" type="ORF">MLD38_040069</name>
</gene>
<dbReference type="EMBL" id="CM042891">
    <property type="protein sequence ID" value="KAI4304582.1"/>
    <property type="molecule type" value="Genomic_DNA"/>
</dbReference>
<accession>A0ACB9L5C7</accession>
<dbReference type="Proteomes" id="UP001057402">
    <property type="component" value="Chromosome 12"/>
</dbReference>
<proteinExistence type="predicted"/>
<reference evidence="2" key="1">
    <citation type="journal article" date="2023" name="Front. Plant Sci.">
        <title>Chromosomal-level genome assembly of Melastoma candidum provides insights into trichome evolution.</title>
        <authorList>
            <person name="Zhong Y."/>
            <person name="Wu W."/>
            <person name="Sun C."/>
            <person name="Zou P."/>
            <person name="Liu Y."/>
            <person name="Dai S."/>
            <person name="Zhou R."/>
        </authorList>
    </citation>
    <scope>NUCLEOTIDE SEQUENCE [LARGE SCALE GENOMIC DNA]</scope>
</reference>